<dbReference type="GO" id="GO:0006397">
    <property type="term" value="P:mRNA processing"/>
    <property type="evidence" value="ECO:0007669"/>
    <property type="project" value="UniProtKB-KW"/>
</dbReference>
<dbReference type="PANTHER" id="PTHR15217">
    <property type="entry name" value="WILMS' TUMOR 1-ASSOCIATING PROTEIN"/>
    <property type="match status" value="1"/>
</dbReference>
<dbReference type="InterPro" id="IPR033757">
    <property type="entry name" value="WTAP"/>
</dbReference>
<keyword evidence="6" id="KW-0175">Coiled coil</keyword>
<evidence type="ECO:0000256" key="6">
    <source>
        <dbReference type="SAM" id="Coils"/>
    </source>
</evidence>
<comment type="similarity">
    <text evidence="2">Belongs to the fl(2)d family.</text>
</comment>
<dbReference type="Pfam" id="PF17098">
    <property type="entry name" value="Wtap"/>
    <property type="match status" value="1"/>
</dbReference>
<dbReference type="AlphaFoldDB" id="A0A5N5THW0"/>
<reference evidence="8 9" key="1">
    <citation type="journal article" date="2019" name="PLoS Biol.">
        <title>Sex chromosomes control vertical transmission of feminizing Wolbachia symbionts in an isopod.</title>
        <authorList>
            <person name="Becking T."/>
            <person name="Chebbi M.A."/>
            <person name="Giraud I."/>
            <person name="Moumen B."/>
            <person name="Laverre T."/>
            <person name="Caubet Y."/>
            <person name="Peccoud J."/>
            <person name="Gilbert C."/>
            <person name="Cordaux R."/>
        </authorList>
    </citation>
    <scope>NUCLEOTIDE SEQUENCE [LARGE SCALE GENOMIC DNA]</scope>
    <source>
        <strain evidence="8">ANa2</strain>
        <tissue evidence="8">Whole body excluding digestive tract and cuticle</tissue>
    </source>
</reference>
<evidence type="ECO:0000256" key="4">
    <source>
        <dbReference type="ARBA" id="ARBA00023187"/>
    </source>
</evidence>
<evidence type="ECO:0000313" key="9">
    <source>
        <dbReference type="Proteomes" id="UP000326759"/>
    </source>
</evidence>
<dbReference type="GO" id="GO:0016556">
    <property type="term" value="P:mRNA modification"/>
    <property type="evidence" value="ECO:0007669"/>
    <property type="project" value="InterPro"/>
</dbReference>
<dbReference type="EMBL" id="SEYY01001006">
    <property type="protein sequence ID" value="KAB7506071.1"/>
    <property type="molecule type" value="Genomic_DNA"/>
</dbReference>
<dbReference type="GO" id="GO:0005634">
    <property type="term" value="C:nucleus"/>
    <property type="evidence" value="ECO:0007669"/>
    <property type="project" value="UniProtKB-SubCell"/>
</dbReference>
<dbReference type="OrthoDB" id="3366661at2759"/>
<dbReference type="GO" id="GO:0000381">
    <property type="term" value="P:regulation of alternative mRNA splicing, via spliceosome"/>
    <property type="evidence" value="ECO:0007669"/>
    <property type="project" value="InterPro"/>
</dbReference>
<proteinExistence type="inferred from homology"/>
<evidence type="ECO:0000313" key="8">
    <source>
        <dbReference type="EMBL" id="KAB7506071.1"/>
    </source>
</evidence>
<feature type="compositionally biased region" description="Acidic residues" evidence="7">
    <location>
        <begin position="510"/>
        <end position="520"/>
    </location>
</feature>
<name>A0A5N5THW0_9CRUS</name>
<gene>
    <name evidence="8" type="primary">wtap</name>
    <name evidence="8" type="ORF">Anas_05287</name>
</gene>
<comment type="caution">
    <text evidence="8">The sequence shown here is derived from an EMBL/GenBank/DDBJ whole genome shotgun (WGS) entry which is preliminary data.</text>
</comment>
<evidence type="ECO:0000256" key="5">
    <source>
        <dbReference type="ARBA" id="ARBA00023242"/>
    </source>
</evidence>
<evidence type="ECO:0000256" key="2">
    <source>
        <dbReference type="ARBA" id="ARBA00010313"/>
    </source>
</evidence>
<comment type="subcellular location">
    <subcellularLocation>
        <location evidence="1">Nucleus</location>
    </subcellularLocation>
</comment>
<feature type="region of interest" description="Disordered" evidence="7">
    <location>
        <begin position="488"/>
        <end position="585"/>
    </location>
</feature>
<feature type="coiled-coil region" evidence="6">
    <location>
        <begin position="150"/>
        <end position="255"/>
    </location>
</feature>
<organism evidence="8 9">
    <name type="scientific">Armadillidium nasatum</name>
    <dbReference type="NCBI Taxonomy" id="96803"/>
    <lineage>
        <taxon>Eukaryota</taxon>
        <taxon>Metazoa</taxon>
        <taxon>Ecdysozoa</taxon>
        <taxon>Arthropoda</taxon>
        <taxon>Crustacea</taxon>
        <taxon>Multicrustacea</taxon>
        <taxon>Malacostraca</taxon>
        <taxon>Eumalacostraca</taxon>
        <taxon>Peracarida</taxon>
        <taxon>Isopoda</taxon>
        <taxon>Oniscidea</taxon>
        <taxon>Crinocheta</taxon>
        <taxon>Armadillidiidae</taxon>
        <taxon>Armadillidium</taxon>
    </lineage>
</organism>
<keyword evidence="3" id="KW-0507">mRNA processing</keyword>
<accession>A0A5N5THW0</accession>
<evidence type="ECO:0000256" key="3">
    <source>
        <dbReference type="ARBA" id="ARBA00022664"/>
    </source>
</evidence>
<dbReference type="GO" id="GO:0008380">
    <property type="term" value="P:RNA splicing"/>
    <property type="evidence" value="ECO:0007669"/>
    <property type="project" value="UniProtKB-KW"/>
</dbReference>
<keyword evidence="4" id="KW-0508">mRNA splicing</keyword>
<keyword evidence="9" id="KW-1185">Reference proteome</keyword>
<feature type="compositionally biased region" description="Polar residues" evidence="7">
    <location>
        <begin position="488"/>
        <end position="509"/>
    </location>
</feature>
<evidence type="ECO:0000256" key="1">
    <source>
        <dbReference type="ARBA" id="ARBA00004123"/>
    </source>
</evidence>
<keyword evidence="5" id="KW-0539">Nucleus</keyword>
<protein>
    <submittedName>
        <fullName evidence="8">Pre-mRNA-splicing regulator WTAP</fullName>
    </submittedName>
</protein>
<sequence length="585" mass="65411">MNTPEDEEGQVNFVSEVSLSPKRSVGKVCNTNIIQKDNGESTEQCDLNDSPNREFQTLIKSNSVVTVGNRSLTAKYNNHNSDHRDCETTLKPVITDGECVKQEENNKDSNEKDCNDSKIKSIRIVLTQEQLDSLSKEELIEKWNQQDLYIESLLLALDNKIQEVNEFKQNNVNEERLKSQLSEIQRKEQYHIMRLATKEHEIQELGAQIEELKNLTAGGNSLKHSLLDPAVNLLFERMKRDFDTTKSKMEEAQNELAAWKFTPDSNTGKQLMAKCRLLIKENEELGKMISSGRLSKLEGDLALQRSFSDELKKSQSELEEFLQEMDEDTEGMQGTILYLQSQLRQAKEKISHLTSQLSLGQTTSNNTPASVVGEGADYAEGSFSETEPDEGRTLYENSEHSTKYLYKENNDDDESTLLLTASNNNSSSSNNRRLNGGEIMANITCNNSNNNNNNNNSSSCISGLTDALHNNNNNNNTQLLTTVKNFASRRNSNGSNTNKRTSSSVLQQNDGDEEEEEEERQENASQAESAGNADGQTNDQYSHASPSSPLLQHVSKRARMEKGTGASEEGVIAAEHVVENGLTMK</sequence>
<dbReference type="Proteomes" id="UP000326759">
    <property type="component" value="Unassembled WGS sequence"/>
</dbReference>
<dbReference type="PANTHER" id="PTHR15217:SF0">
    <property type="entry name" value="PRE-MRNA-SPLICING REGULATOR WTAP"/>
    <property type="match status" value="1"/>
</dbReference>
<feature type="compositionally biased region" description="Polar residues" evidence="7">
    <location>
        <begin position="523"/>
        <end position="550"/>
    </location>
</feature>
<evidence type="ECO:0000256" key="7">
    <source>
        <dbReference type="SAM" id="MobiDB-lite"/>
    </source>
</evidence>